<keyword evidence="10" id="KW-0472">Membrane</keyword>
<dbReference type="InterPro" id="IPR030664">
    <property type="entry name" value="SdhA/FrdA/AprA"/>
</dbReference>
<comment type="cofactor">
    <cofactor evidence="1">
        <name>FAD</name>
        <dbReference type="ChEBI" id="CHEBI:57692"/>
    </cofactor>
</comment>
<dbReference type="InterPro" id="IPR037099">
    <property type="entry name" value="Fum_R/Succ_DH_flav-like_C_sf"/>
</dbReference>
<keyword evidence="6" id="KW-0285">Flavoprotein</keyword>
<evidence type="ECO:0000256" key="6">
    <source>
        <dbReference type="ARBA" id="ARBA00022630"/>
    </source>
</evidence>
<dbReference type="SUPFAM" id="SSF56425">
    <property type="entry name" value="Succinate dehydrogenase/fumarate reductase flavoprotein, catalytic domain"/>
    <property type="match status" value="1"/>
</dbReference>
<gene>
    <name evidence="14" type="ordered locus">Tneu_0423</name>
</gene>
<evidence type="ECO:0000259" key="12">
    <source>
        <dbReference type="Pfam" id="PF00890"/>
    </source>
</evidence>
<dbReference type="PANTHER" id="PTHR11632">
    <property type="entry name" value="SUCCINATE DEHYDROGENASE 2 FLAVOPROTEIN SUBUNIT"/>
    <property type="match status" value="1"/>
</dbReference>
<proteinExistence type="inferred from homology"/>
<dbReference type="HOGENOM" id="CLU_014312_6_2_2"/>
<dbReference type="OrthoDB" id="23539at2157"/>
<keyword evidence="15" id="KW-1185">Reference proteome</keyword>
<sequence length="575" mass="63175">MDLLTYDVVVVGSGLAGLRAAVAAAARGASVAVVTKTSGPRSHSISAEGGMAAVVHPEKTGDSPELHAYDTVKGGDFLVDQEAAMVLAREAPAEVKFLDSIGVPWSRDPDGSYSLRMFGGMSKPRTVFAKDKTGFYIMSALYRHARSFHNIHFYEEHIVTRLVVKNDVFYGLVALDMRRGELVGFVAKAGVIAAGGAGRLYRMTTMGWLNTGEVLGYALKAGAALRDMEFVQWHPTALVPSGILISEAARAEGGYLVNRHGERFMKRYAPEKMELAPRDVVSRAIITECMEGRGFLHDSGLCYVGLDVRHIDRKRLEERLPLLLELSKTYAGVDPTTELIPVRPAVHYFMGGIYTDVRGRVLNHRGEWIRGLWAAGEAASTGVHGANRLGSNSLSECAVWGRIAGEEAAAYAAERPAPGATAVRLEMQKEEEHIARLSKNERGGESPPSLRKKLQDIMERGAGIVRHGSAASEAMQKLNRLFNALEEMRITDGGRVYNMELREALELEGMLYAAQAVLTGALLRQESRGAHYRLDFPRRDDGWLVHTVYYLYGGAMHVSTAKVEVTRWMPEARRY</sequence>
<dbReference type="PROSITE" id="PS00504">
    <property type="entry name" value="FRD_SDH_FAD_BINDING"/>
    <property type="match status" value="1"/>
</dbReference>
<dbReference type="InterPro" id="IPR014006">
    <property type="entry name" value="Succ_Dhase_FrdA_Gneg"/>
</dbReference>
<dbReference type="EMBL" id="CP001014">
    <property type="protein sequence ID" value="ACB39371.1"/>
    <property type="molecule type" value="Genomic_DNA"/>
</dbReference>
<dbReference type="RefSeq" id="WP_012349791.1">
    <property type="nucleotide sequence ID" value="NC_010525.1"/>
</dbReference>
<evidence type="ECO:0000256" key="3">
    <source>
        <dbReference type="ARBA" id="ARBA00008040"/>
    </source>
</evidence>
<dbReference type="KEGG" id="tne:Tneu_0423"/>
<dbReference type="eggNOG" id="arCOG00571">
    <property type="taxonomic scope" value="Archaea"/>
</dbReference>
<evidence type="ECO:0000313" key="14">
    <source>
        <dbReference type="EMBL" id="ACB39371.1"/>
    </source>
</evidence>
<dbReference type="Gene3D" id="3.90.700.10">
    <property type="entry name" value="Succinate dehydrogenase/fumarate reductase flavoprotein, catalytic domain"/>
    <property type="match status" value="1"/>
</dbReference>
<dbReference type="GO" id="GO:0008177">
    <property type="term" value="F:succinate dehydrogenase (quinone) activity"/>
    <property type="evidence" value="ECO:0007669"/>
    <property type="project" value="UniProtKB-EC"/>
</dbReference>
<name>B1YBY7_PYRNV</name>
<organism evidence="14 15">
    <name type="scientific">Pyrobaculum neutrophilum (strain DSM 2338 / JCM 9278 / NBRC 100436 / V24Sta)</name>
    <name type="common">Thermoproteus neutrophilus</name>
    <dbReference type="NCBI Taxonomy" id="444157"/>
    <lineage>
        <taxon>Archaea</taxon>
        <taxon>Thermoproteota</taxon>
        <taxon>Thermoprotei</taxon>
        <taxon>Thermoproteales</taxon>
        <taxon>Thermoproteaceae</taxon>
        <taxon>Pyrobaculum</taxon>
    </lineage>
</organism>
<evidence type="ECO:0000256" key="9">
    <source>
        <dbReference type="ARBA" id="ARBA00023002"/>
    </source>
</evidence>
<evidence type="ECO:0000256" key="7">
    <source>
        <dbReference type="ARBA" id="ARBA00022827"/>
    </source>
</evidence>
<dbReference type="EC" id="1.3.5.1" evidence="4"/>
<keyword evidence="5" id="KW-0813">Transport</keyword>
<keyword evidence="8" id="KW-0249">Electron transport</keyword>
<evidence type="ECO:0000256" key="4">
    <source>
        <dbReference type="ARBA" id="ARBA00012792"/>
    </source>
</evidence>
<feature type="domain" description="FAD-dependent oxidoreductase 2 FAD-binding" evidence="12">
    <location>
        <begin position="7"/>
        <end position="394"/>
    </location>
</feature>
<dbReference type="GeneID" id="6166223"/>
<dbReference type="SUPFAM" id="SSF46977">
    <property type="entry name" value="Succinate dehydrogenase/fumarate reductase flavoprotein C-terminal domain"/>
    <property type="match status" value="1"/>
</dbReference>
<dbReference type="GO" id="GO:0016020">
    <property type="term" value="C:membrane"/>
    <property type="evidence" value="ECO:0007669"/>
    <property type="project" value="UniProtKB-SubCell"/>
</dbReference>
<dbReference type="Pfam" id="PF02910">
    <property type="entry name" value="Succ_DH_flav_C"/>
    <property type="match status" value="1"/>
</dbReference>
<protein>
    <recommendedName>
        <fullName evidence="4">succinate dehydrogenase</fullName>
        <ecNumber evidence="4">1.3.5.1</ecNumber>
    </recommendedName>
</protein>
<dbReference type="BRENDA" id="1.3.5.1">
    <property type="organism ID" value="6328"/>
</dbReference>
<comment type="similarity">
    <text evidence="3">Belongs to the FAD-dependent oxidoreductase 2 family. FRD/SDH subfamily.</text>
</comment>
<reference evidence="14" key="1">
    <citation type="submission" date="2008-03" db="EMBL/GenBank/DDBJ databases">
        <title>Complete sequence of Thermoproteus neutrophilus V24Sta.</title>
        <authorList>
            <consortium name="US DOE Joint Genome Institute"/>
            <person name="Copeland A."/>
            <person name="Lucas S."/>
            <person name="Lapidus A."/>
            <person name="Glavina del Rio T."/>
            <person name="Dalin E."/>
            <person name="Tice H."/>
            <person name="Bruce D."/>
            <person name="Goodwin L."/>
            <person name="Pitluck S."/>
            <person name="Sims D."/>
            <person name="Brettin T."/>
            <person name="Detter J.C."/>
            <person name="Han C."/>
            <person name="Kuske C.R."/>
            <person name="Schmutz J."/>
            <person name="Larimer F."/>
            <person name="Land M."/>
            <person name="Hauser L."/>
            <person name="Kyrpides N."/>
            <person name="Mikhailova N."/>
            <person name="Biddle J.F."/>
            <person name="Zhang Z."/>
            <person name="Fitz-Gibbon S.T."/>
            <person name="Lowe T.M."/>
            <person name="Saltikov C."/>
            <person name="House C.H."/>
            <person name="Richardson P."/>
        </authorList>
    </citation>
    <scope>NUCLEOTIDE SEQUENCE [LARGE SCALE GENOMIC DNA]</scope>
    <source>
        <strain evidence="14">V24Sta</strain>
    </source>
</reference>
<dbReference type="Gene3D" id="1.20.58.100">
    <property type="entry name" value="Fumarate reductase/succinate dehydrogenase flavoprotein-like, C-terminal domain"/>
    <property type="match status" value="1"/>
</dbReference>
<dbReference type="Gene3D" id="3.50.50.60">
    <property type="entry name" value="FAD/NAD(P)-binding domain"/>
    <property type="match status" value="1"/>
</dbReference>
<dbReference type="FunFam" id="3.90.700.10:FF:000003">
    <property type="entry name" value="Fumarate reductase flavoprotein subunit"/>
    <property type="match status" value="1"/>
</dbReference>
<dbReference type="InterPro" id="IPR015939">
    <property type="entry name" value="Fum_Rdtase/Succ_DH_flav-like_C"/>
</dbReference>
<evidence type="ECO:0000313" key="15">
    <source>
        <dbReference type="Proteomes" id="UP000001694"/>
    </source>
</evidence>
<dbReference type="PRINTS" id="PR00411">
    <property type="entry name" value="PNDRDTASEI"/>
</dbReference>
<evidence type="ECO:0000256" key="1">
    <source>
        <dbReference type="ARBA" id="ARBA00001974"/>
    </source>
</evidence>
<dbReference type="STRING" id="444157.Tneu_0423"/>
<evidence type="ECO:0000256" key="5">
    <source>
        <dbReference type="ARBA" id="ARBA00022448"/>
    </source>
</evidence>
<evidence type="ECO:0000256" key="8">
    <source>
        <dbReference type="ARBA" id="ARBA00022982"/>
    </source>
</evidence>
<dbReference type="InterPro" id="IPR003953">
    <property type="entry name" value="FAD-dep_OxRdtase_2_FAD-bd"/>
</dbReference>
<dbReference type="NCBIfam" id="TIGR01812">
    <property type="entry name" value="sdhA_frdA_Gneg"/>
    <property type="match status" value="1"/>
</dbReference>
<keyword evidence="7" id="KW-0274">FAD</keyword>
<feature type="domain" description="Fumarate reductase/succinate dehydrogenase flavoprotein-like C-terminal" evidence="13">
    <location>
        <begin position="451"/>
        <end position="575"/>
    </location>
</feature>
<dbReference type="AlphaFoldDB" id="B1YBY7"/>
<comment type="subcellular location">
    <subcellularLocation>
        <location evidence="2">Membrane</location>
        <topology evidence="2">Peripheral membrane protein</topology>
    </subcellularLocation>
</comment>
<dbReference type="InterPro" id="IPR003952">
    <property type="entry name" value="FRD_SDH_FAD_BS"/>
</dbReference>
<dbReference type="Pfam" id="PF00890">
    <property type="entry name" value="FAD_binding_2"/>
    <property type="match status" value="1"/>
</dbReference>
<dbReference type="InterPro" id="IPR036188">
    <property type="entry name" value="FAD/NAD-bd_sf"/>
</dbReference>
<evidence type="ECO:0000256" key="11">
    <source>
        <dbReference type="PIRSR" id="PIRSR000171-1"/>
    </source>
</evidence>
<keyword evidence="9" id="KW-0560">Oxidoreductase</keyword>
<evidence type="ECO:0000256" key="10">
    <source>
        <dbReference type="ARBA" id="ARBA00023136"/>
    </source>
</evidence>
<accession>B1YBY7</accession>
<dbReference type="PIRSF" id="PIRSF000171">
    <property type="entry name" value="SDHA_APRA_LASPO"/>
    <property type="match status" value="1"/>
</dbReference>
<dbReference type="NCBIfam" id="NF004724">
    <property type="entry name" value="PRK06069.1"/>
    <property type="match status" value="1"/>
</dbReference>
<dbReference type="InterPro" id="IPR027477">
    <property type="entry name" value="Succ_DH/fumarate_Rdtase_cat_sf"/>
</dbReference>
<dbReference type="PANTHER" id="PTHR11632:SF51">
    <property type="entry name" value="SUCCINATE DEHYDROGENASE [UBIQUINONE] FLAVOPROTEIN SUBUNIT, MITOCHONDRIAL"/>
    <property type="match status" value="1"/>
</dbReference>
<dbReference type="GO" id="GO:0022900">
    <property type="term" value="P:electron transport chain"/>
    <property type="evidence" value="ECO:0007669"/>
    <property type="project" value="InterPro"/>
</dbReference>
<dbReference type="SUPFAM" id="SSF51905">
    <property type="entry name" value="FAD/NAD(P)-binding domain"/>
    <property type="match status" value="1"/>
</dbReference>
<evidence type="ECO:0000259" key="13">
    <source>
        <dbReference type="Pfam" id="PF02910"/>
    </source>
</evidence>
<dbReference type="GO" id="GO:0050660">
    <property type="term" value="F:flavin adenine dinucleotide binding"/>
    <property type="evidence" value="ECO:0007669"/>
    <property type="project" value="InterPro"/>
</dbReference>
<dbReference type="Proteomes" id="UP000001694">
    <property type="component" value="Chromosome"/>
</dbReference>
<feature type="active site" description="Proton acceptor" evidence="11">
    <location>
        <position position="278"/>
    </location>
</feature>
<evidence type="ECO:0000256" key="2">
    <source>
        <dbReference type="ARBA" id="ARBA00004170"/>
    </source>
</evidence>